<evidence type="ECO:0000313" key="2">
    <source>
        <dbReference type="EMBL" id="KAK3374341.1"/>
    </source>
</evidence>
<accession>A0AAE0KE70</accession>
<reference evidence="2" key="2">
    <citation type="submission" date="2023-06" db="EMBL/GenBank/DDBJ databases">
        <authorList>
            <consortium name="Lawrence Berkeley National Laboratory"/>
            <person name="Haridas S."/>
            <person name="Hensen N."/>
            <person name="Bonometti L."/>
            <person name="Westerberg I."/>
            <person name="Brannstrom I.O."/>
            <person name="Guillou S."/>
            <person name="Cros-Aarteil S."/>
            <person name="Calhoun S."/>
            <person name="Kuo A."/>
            <person name="Mondo S."/>
            <person name="Pangilinan J."/>
            <person name="Riley R."/>
            <person name="Labutti K."/>
            <person name="Andreopoulos B."/>
            <person name="Lipzen A."/>
            <person name="Chen C."/>
            <person name="Yanf M."/>
            <person name="Daum C."/>
            <person name="Ng V."/>
            <person name="Clum A."/>
            <person name="Steindorff A."/>
            <person name="Ohm R."/>
            <person name="Martin F."/>
            <person name="Silar P."/>
            <person name="Natvig D."/>
            <person name="Lalanne C."/>
            <person name="Gautier V."/>
            <person name="Ament-Velasquez S.L."/>
            <person name="Kruys A."/>
            <person name="Hutchinson M.I."/>
            <person name="Powell A.J."/>
            <person name="Barry K."/>
            <person name="Miller A.N."/>
            <person name="Grigoriev I.V."/>
            <person name="Debuchy R."/>
            <person name="Gladieux P."/>
            <person name="Thoren M.H."/>
            <person name="Johannesson H."/>
        </authorList>
    </citation>
    <scope>NUCLEOTIDE SEQUENCE</scope>
    <source>
        <strain evidence="2">CBS 958.72</strain>
    </source>
</reference>
<dbReference type="AlphaFoldDB" id="A0AAE0KE70"/>
<reference evidence="2" key="1">
    <citation type="journal article" date="2023" name="Mol. Phylogenet. Evol.">
        <title>Genome-scale phylogeny and comparative genomics of the fungal order Sordariales.</title>
        <authorList>
            <person name="Hensen N."/>
            <person name="Bonometti L."/>
            <person name="Westerberg I."/>
            <person name="Brannstrom I.O."/>
            <person name="Guillou S."/>
            <person name="Cros-Aarteil S."/>
            <person name="Calhoun S."/>
            <person name="Haridas S."/>
            <person name="Kuo A."/>
            <person name="Mondo S."/>
            <person name="Pangilinan J."/>
            <person name="Riley R."/>
            <person name="LaButti K."/>
            <person name="Andreopoulos B."/>
            <person name="Lipzen A."/>
            <person name="Chen C."/>
            <person name="Yan M."/>
            <person name="Daum C."/>
            <person name="Ng V."/>
            <person name="Clum A."/>
            <person name="Steindorff A."/>
            <person name="Ohm R.A."/>
            <person name="Martin F."/>
            <person name="Silar P."/>
            <person name="Natvig D.O."/>
            <person name="Lalanne C."/>
            <person name="Gautier V."/>
            <person name="Ament-Velasquez S.L."/>
            <person name="Kruys A."/>
            <person name="Hutchinson M.I."/>
            <person name="Powell A.J."/>
            <person name="Barry K."/>
            <person name="Miller A.N."/>
            <person name="Grigoriev I.V."/>
            <person name="Debuchy R."/>
            <person name="Gladieux P."/>
            <person name="Hiltunen Thoren M."/>
            <person name="Johannesson H."/>
        </authorList>
    </citation>
    <scope>NUCLEOTIDE SEQUENCE</scope>
    <source>
        <strain evidence="2">CBS 958.72</strain>
    </source>
</reference>
<dbReference type="InterPro" id="IPR052895">
    <property type="entry name" value="HetReg/Transcr_Mod"/>
</dbReference>
<evidence type="ECO:0000259" key="1">
    <source>
        <dbReference type="Pfam" id="PF06985"/>
    </source>
</evidence>
<dbReference type="InterPro" id="IPR010730">
    <property type="entry name" value="HET"/>
</dbReference>
<evidence type="ECO:0000313" key="3">
    <source>
        <dbReference type="Proteomes" id="UP001287356"/>
    </source>
</evidence>
<keyword evidence="3" id="KW-1185">Reference proteome</keyword>
<organism evidence="2 3">
    <name type="scientific">Lasiosphaeria ovina</name>
    <dbReference type="NCBI Taxonomy" id="92902"/>
    <lineage>
        <taxon>Eukaryota</taxon>
        <taxon>Fungi</taxon>
        <taxon>Dikarya</taxon>
        <taxon>Ascomycota</taxon>
        <taxon>Pezizomycotina</taxon>
        <taxon>Sordariomycetes</taxon>
        <taxon>Sordariomycetidae</taxon>
        <taxon>Sordariales</taxon>
        <taxon>Lasiosphaeriaceae</taxon>
        <taxon>Lasiosphaeria</taxon>
    </lineage>
</organism>
<feature type="domain" description="Heterokaryon incompatibility" evidence="1">
    <location>
        <begin position="44"/>
        <end position="106"/>
    </location>
</feature>
<dbReference type="PANTHER" id="PTHR24148">
    <property type="entry name" value="ANKYRIN REPEAT DOMAIN-CONTAINING PROTEIN 39 HOMOLOG-RELATED"/>
    <property type="match status" value="1"/>
</dbReference>
<dbReference type="EMBL" id="JAULSN010000004">
    <property type="protein sequence ID" value="KAK3374341.1"/>
    <property type="molecule type" value="Genomic_DNA"/>
</dbReference>
<dbReference type="Pfam" id="PF06985">
    <property type="entry name" value="HET"/>
    <property type="match status" value="1"/>
</dbReference>
<proteinExistence type="predicted"/>
<dbReference type="PANTHER" id="PTHR24148:SF73">
    <property type="entry name" value="HET DOMAIN PROTEIN (AFU_ORTHOLOGUE AFUA_8G01020)"/>
    <property type="match status" value="1"/>
</dbReference>
<name>A0AAE0KE70_9PEZI</name>
<sequence>MSGTFVYPSRAGPNDIRLLIPIAISHTSLHFTLIQVPRTAAPPYTAISYTWSDGEASEVIHLNDQEFHVRPNLWSCLHYIGHDTRRLGKVLWVDAVCIDQGNTAERYLRPLAFRVPLHSTHPNFQVLPPSTAVTDSSHNVASEAPGSPVLPGHRYPANTNVAYPGILPREGACSSAMKCTCSSKEGKSSVGLLCEGVYGLADYGRVDKGLNVCYIYGPGSEKKAIS</sequence>
<comment type="caution">
    <text evidence="2">The sequence shown here is derived from an EMBL/GenBank/DDBJ whole genome shotgun (WGS) entry which is preliminary data.</text>
</comment>
<protein>
    <recommendedName>
        <fullName evidence="1">Heterokaryon incompatibility domain-containing protein</fullName>
    </recommendedName>
</protein>
<gene>
    <name evidence="2" type="ORF">B0T24DRAFT_291782</name>
</gene>
<dbReference type="Proteomes" id="UP001287356">
    <property type="component" value="Unassembled WGS sequence"/>
</dbReference>